<dbReference type="InterPro" id="IPR004385">
    <property type="entry name" value="NDP_pyrophosphatase"/>
</dbReference>
<dbReference type="RefSeq" id="WP_083639720.1">
    <property type="nucleotide sequence ID" value="NZ_LXYT01000001.1"/>
</dbReference>
<evidence type="ECO:0000256" key="6">
    <source>
        <dbReference type="ARBA" id="ARBA00022801"/>
    </source>
</evidence>
<organism evidence="12 13">
    <name type="scientific">Bartonella apis</name>
    <dbReference type="NCBI Taxonomy" id="1686310"/>
    <lineage>
        <taxon>Bacteria</taxon>
        <taxon>Pseudomonadati</taxon>
        <taxon>Pseudomonadota</taxon>
        <taxon>Alphaproteobacteria</taxon>
        <taxon>Hyphomicrobiales</taxon>
        <taxon>Bartonellaceae</taxon>
        <taxon>Bartonella</taxon>
    </lineage>
</organism>
<evidence type="ECO:0000256" key="3">
    <source>
        <dbReference type="ARBA" id="ARBA00007275"/>
    </source>
</evidence>
<dbReference type="PROSITE" id="PS00893">
    <property type="entry name" value="NUDIX_BOX"/>
    <property type="match status" value="1"/>
</dbReference>
<comment type="cofactor">
    <cofactor evidence="2 9">
        <name>Mg(2+)</name>
        <dbReference type="ChEBI" id="CHEBI:18420"/>
    </cofactor>
</comment>
<feature type="short sequence motif" description="Nudix box" evidence="10">
    <location>
        <begin position="84"/>
        <end position="106"/>
    </location>
</feature>
<dbReference type="CDD" id="cd24157">
    <property type="entry name" value="NUDIX_GDPMK"/>
    <property type="match status" value="1"/>
</dbReference>
<dbReference type="InterPro" id="IPR015797">
    <property type="entry name" value="NUDIX_hydrolase-like_dom_sf"/>
</dbReference>
<dbReference type="SUPFAM" id="SSF55811">
    <property type="entry name" value="Nudix"/>
    <property type="match status" value="1"/>
</dbReference>
<feature type="binding site" evidence="9">
    <location>
        <position position="152"/>
    </location>
    <ligand>
        <name>Mg(2+)</name>
        <dbReference type="ChEBI" id="CHEBI:18420"/>
        <label>1</label>
    </ligand>
</feature>
<evidence type="ECO:0000256" key="1">
    <source>
        <dbReference type="ARBA" id="ARBA00000847"/>
    </source>
</evidence>
<feature type="binding site" evidence="9">
    <location>
        <position position="99"/>
    </location>
    <ligand>
        <name>Mg(2+)</name>
        <dbReference type="ChEBI" id="CHEBI:18420"/>
        <label>1</label>
    </ligand>
</feature>
<name>A0A1R0F9W4_9HYPH</name>
<evidence type="ECO:0000256" key="2">
    <source>
        <dbReference type="ARBA" id="ARBA00001946"/>
    </source>
</evidence>
<feature type="domain" description="Nudix hydrolase" evidence="11">
    <location>
        <begin position="42"/>
        <end position="181"/>
    </location>
</feature>
<comment type="catalytic activity">
    <reaction evidence="1">
        <text>GDP-alpha-D-mannose + H2O = alpha-D-mannose 1-phosphate + GMP + 2 H(+)</text>
        <dbReference type="Rhea" id="RHEA:27978"/>
        <dbReference type="ChEBI" id="CHEBI:15377"/>
        <dbReference type="ChEBI" id="CHEBI:15378"/>
        <dbReference type="ChEBI" id="CHEBI:57527"/>
        <dbReference type="ChEBI" id="CHEBI:58115"/>
        <dbReference type="ChEBI" id="CHEBI:58409"/>
    </reaction>
</comment>
<dbReference type="GO" id="GO:0005829">
    <property type="term" value="C:cytosol"/>
    <property type="evidence" value="ECO:0007669"/>
    <property type="project" value="TreeGrafter"/>
</dbReference>
<dbReference type="Proteomes" id="UP000187344">
    <property type="component" value="Unassembled WGS sequence"/>
</dbReference>
<dbReference type="NCBIfam" id="TIGR00052">
    <property type="entry name" value="nudix-type nucleoside diphosphatase, YffH/AdpP family"/>
    <property type="match status" value="1"/>
</dbReference>
<comment type="caution">
    <text evidence="12">The sequence shown here is derived from an EMBL/GenBank/DDBJ whole genome shotgun (WGS) entry which is preliminary data.</text>
</comment>
<dbReference type="InterPro" id="IPR020084">
    <property type="entry name" value="NUDIX_hydrolase_CS"/>
</dbReference>
<comment type="similarity">
    <text evidence="3">Belongs to the Nudix hydrolase family. NudK subfamily.</text>
</comment>
<dbReference type="Gene3D" id="3.90.79.10">
    <property type="entry name" value="Nucleoside Triphosphate Pyrophosphohydrolase"/>
    <property type="match status" value="1"/>
</dbReference>
<dbReference type="GO" id="GO:0006753">
    <property type="term" value="P:nucleoside phosphate metabolic process"/>
    <property type="evidence" value="ECO:0007669"/>
    <property type="project" value="TreeGrafter"/>
</dbReference>
<evidence type="ECO:0000256" key="10">
    <source>
        <dbReference type="PIRSR" id="PIRSR604385-3"/>
    </source>
</evidence>
<evidence type="ECO:0000313" key="12">
    <source>
        <dbReference type="EMBL" id="OLY43765.1"/>
    </source>
</evidence>
<dbReference type="GO" id="GO:0046872">
    <property type="term" value="F:metal ion binding"/>
    <property type="evidence" value="ECO:0007669"/>
    <property type="project" value="UniProtKB-KW"/>
</dbReference>
<dbReference type="Pfam" id="PF00293">
    <property type="entry name" value="NUDIX"/>
    <property type="match status" value="1"/>
</dbReference>
<sequence length="191" mass="21909">MLKIRNLKETVLSDHWTKLTAVSYEQQDADGTWKTLKRETYHNRNGAAVLPYDAERKTVLFVKQFRAPVFLATGAMYVLEACAGHIEKDESSDDTMLREAKEELGYQIHNLELVFKGFTTPGFSTEQLWLYLARYRPQDHHFAGGGLVQEGENLDIVEMAVEEAIKLNEKGQINDMKTALLINLLRHRLKL</sequence>
<keyword evidence="6" id="KW-0378">Hydrolase</keyword>
<evidence type="ECO:0000256" key="7">
    <source>
        <dbReference type="ARBA" id="ARBA00032162"/>
    </source>
</evidence>
<reference evidence="12 13" key="1">
    <citation type="submission" date="2016-12" db="EMBL/GenBank/DDBJ databases">
        <title>Comparative genomics of Bartonella apis.</title>
        <authorList>
            <person name="Engel P."/>
        </authorList>
    </citation>
    <scope>NUCLEOTIDE SEQUENCE [LARGE SCALE GENOMIC DNA]</scope>
    <source>
        <strain evidence="12 13">PEB0149</strain>
    </source>
</reference>
<dbReference type="PANTHER" id="PTHR11839">
    <property type="entry name" value="UDP/ADP-SUGAR PYROPHOSPHATASE"/>
    <property type="match status" value="1"/>
</dbReference>
<dbReference type="InterPro" id="IPR000086">
    <property type="entry name" value="NUDIX_hydrolase_dom"/>
</dbReference>
<dbReference type="AlphaFoldDB" id="A0A1R0F9W4"/>
<evidence type="ECO:0000256" key="4">
    <source>
        <dbReference type="ARBA" id="ARBA00011738"/>
    </source>
</evidence>
<dbReference type="PANTHER" id="PTHR11839:SF18">
    <property type="entry name" value="NUDIX HYDROLASE DOMAIN-CONTAINING PROTEIN"/>
    <property type="match status" value="1"/>
</dbReference>
<evidence type="ECO:0000313" key="13">
    <source>
        <dbReference type="Proteomes" id="UP000187344"/>
    </source>
</evidence>
<feature type="binding site" evidence="9">
    <location>
        <position position="83"/>
    </location>
    <ligand>
        <name>Mg(2+)</name>
        <dbReference type="ChEBI" id="CHEBI:18420"/>
        <label>1</label>
    </ligand>
</feature>
<evidence type="ECO:0000256" key="8">
    <source>
        <dbReference type="ARBA" id="ARBA00032272"/>
    </source>
</evidence>
<accession>A0A1R0F9W4</accession>
<proteinExistence type="inferred from homology"/>
<dbReference type="EMBL" id="LXYT01000001">
    <property type="protein sequence ID" value="OLY43765.1"/>
    <property type="molecule type" value="Genomic_DNA"/>
</dbReference>
<dbReference type="GO" id="GO:0016818">
    <property type="term" value="F:hydrolase activity, acting on acid anhydrides, in phosphorus-containing anhydrides"/>
    <property type="evidence" value="ECO:0007669"/>
    <property type="project" value="InterPro"/>
</dbReference>
<keyword evidence="13" id="KW-1185">Reference proteome</keyword>
<evidence type="ECO:0000256" key="5">
    <source>
        <dbReference type="ARBA" id="ARBA00016377"/>
    </source>
</evidence>
<keyword evidence="9" id="KW-0460">Magnesium</keyword>
<dbReference type="PROSITE" id="PS51462">
    <property type="entry name" value="NUDIX"/>
    <property type="match status" value="1"/>
</dbReference>
<comment type="subunit">
    <text evidence="4">Homodimer.</text>
</comment>
<dbReference type="GO" id="GO:0019693">
    <property type="term" value="P:ribose phosphate metabolic process"/>
    <property type="evidence" value="ECO:0007669"/>
    <property type="project" value="TreeGrafter"/>
</dbReference>
<gene>
    <name evidence="12" type="ORF">PEB0149_012000</name>
</gene>
<feature type="binding site" evidence="9">
    <location>
        <position position="103"/>
    </location>
    <ligand>
        <name>Mg(2+)</name>
        <dbReference type="ChEBI" id="CHEBI:18420"/>
        <label>1</label>
    </ligand>
</feature>
<evidence type="ECO:0000256" key="9">
    <source>
        <dbReference type="PIRSR" id="PIRSR604385-2"/>
    </source>
</evidence>
<evidence type="ECO:0000259" key="11">
    <source>
        <dbReference type="PROSITE" id="PS51462"/>
    </source>
</evidence>
<keyword evidence="9" id="KW-0479">Metal-binding</keyword>
<protein>
    <recommendedName>
        <fullName evidence="5">GDP-mannose pyrophosphatase</fullName>
    </recommendedName>
    <alternativeName>
        <fullName evidence="7">GDP-mannose hydrolase</fullName>
    </alternativeName>
    <alternativeName>
        <fullName evidence="8">GDPMK</fullName>
    </alternativeName>
</protein>